<evidence type="ECO:0000256" key="1">
    <source>
        <dbReference type="ARBA" id="ARBA00004571"/>
    </source>
</evidence>
<keyword evidence="9" id="KW-0406">Ion transport</keyword>
<comment type="subcellular location">
    <subcellularLocation>
        <location evidence="1 14">Cell outer membrane</location>
        <topology evidence="1 14">Multi-pass membrane protein</topology>
    </subcellularLocation>
</comment>
<feature type="chain" id="PRO_5046044444" evidence="16">
    <location>
        <begin position="29"/>
        <end position="716"/>
    </location>
</feature>
<evidence type="ECO:0000256" key="14">
    <source>
        <dbReference type="PROSITE-ProRule" id="PRU01360"/>
    </source>
</evidence>
<proteinExistence type="inferred from homology"/>
<feature type="signal peptide" evidence="16">
    <location>
        <begin position="1"/>
        <end position="28"/>
    </location>
</feature>
<evidence type="ECO:0000256" key="2">
    <source>
        <dbReference type="ARBA" id="ARBA00009810"/>
    </source>
</evidence>
<keyword evidence="6 14" id="KW-0812">Transmembrane</keyword>
<dbReference type="Gene3D" id="2.40.170.20">
    <property type="entry name" value="TonB-dependent receptor, beta-barrel domain"/>
    <property type="match status" value="1"/>
</dbReference>
<dbReference type="InterPro" id="IPR010105">
    <property type="entry name" value="TonB_sidphr_rcpt"/>
</dbReference>
<keyword evidence="12 19" id="KW-0675">Receptor</keyword>
<evidence type="ECO:0000256" key="6">
    <source>
        <dbReference type="ARBA" id="ARBA00022692"/>
    </source>
</evidence>
<evidence type="ECO:0000256" key="9">
    <source>
        <dbReference type="ARBA" id="ARBA00023065"/>
    </source>
</evidence>
<evidence type="ECO:0000256" key="16">
    <source>
        <dbReference type="SAM" id="SignalP"/>
    </source>
</evidence>
<evidence type="ECO:0000313" key="20">
    <source>
        <dbReference type="Proteomes" id="UP001589844"/>
    </source>
</evidence>
<dbReference type="Gene3D" id="2.170.130.10">
    <property type="entry name" value="TonB-dependent receptor, plug domain"/>
    <property type="match status" value="1"/>
</dbReference>
<evidence type="ECO:0000313" key="19">
    <source>
        <dbReference type="EMBL" id="MFC0348870.1"/>
    </source>
</evidence>
<keyword evidence="20" id="KW-1185">Reference proteome</keyword>
<evidence type="ECO:0000256" key="15">
    <source>
        <dbReference type="RuleBase" id="RU003357"/>
    </source>
</evidence>
<reference evidence="19 20" key="1">
    <citation type="submission" date="2024-09" db="EMBL/GenBank/DDBJ databases">
        <authorList>
            <person name="Sun Q."/>
            <person name="Mori K."/>
        </authorList>
    </citation>
    <scope>NUCLEOTIDE SEQUENCE [LARGE SCALE GENOMIC DNA]</scope>
    <source>
        <strain evidence="19 20">CCM 8677</strain>
    </source>
</reference>
<dbReference type="InterPro" id="IPR012910">
    <property type="entry name" value="Plug_dom"/>
</dbReference>
<keyword evidence="8" id="KW-0408">Iron</keyword>
<dbReference type="CDD" id="cd01347">
    <property type="entry name" value="ligand_gated_channel"/>
    <property type="match status" value="1"/>
</dbReference>
<dbReference type="SUPFAM" id="SSF56935">
    <property type="entry name" value="Porins"/>
    <property type="match status" value="1"/>
</dbReference>
<dbReference type="Proteomes" id="UP001589844">
    <property type="component" value="Unassembled WGS sequence"/>
</dbReference>
<dbReference type="EMBL" id="JBHLXJ010000003">
    <property type="protein sequence ID" value="MFC0348870.1"/>
    <property type="molecule type" value="Genomic_DNA"/>
</dbReference>
<evidence type="ECO:0000259" key="18">
    <source>
        <dbReference type="Pfam" id="PF07715"/>
    </source>
</evidence>
<comment type="similarity">
    <text evidence="2 14 15">Belongs to the TonB-dependent receptor family.</text>
</comment>
<gene>
    <name evidence="19" type="ORF">ACFFJH_03550</name>
</gene>
<evidence type="ECO:0000256" key="13">
    <source>
        <dbReference type="ARBA" id="ARBA00023237"/>
    </source>
</evidence>
<dbReference type="InterPro" id="IPR036942">
    <property type="entry name" value="Beta-barrel_TonB_sf"/>
</dbReference>
<dbReference type="NCBIfam" id="TIGR01783">
    <property type="entry name" value="TonB-siderophor"/>
    <property type="match status" value="1"/>
</dbReference>
<evidence type="ECO:0000256" key="10">
    <source>
        <dbReference type="ARBA" id="ARBA00023077"/>
    </source>
</evidence>
<feature type="domain" description="TonB-dependent receptor plug" evidence="18">
    <location>
        <begin position="62"/>
        <end position="154"/>
    </location>
</feature>
<dbReference type="Pfam" id="PF00593">
    <property type="entry name" value="TonB_dep_Rec_b-barrel"/>
    <property type="match status" value="1"/>
</dbReference>
<keyword evidence="13 14" id="KW-0998">Cell outer membrane</keyword>
<keyword evidence="5" id="KW-0410">Iron transport</keyword>
<comment type="caution">
    <text evidence="19">The sequence shown here is derived from an EMBL/GenBank/DDBJ whole genome shotgun (WGS) entry which is preliminary data.</text>
</comment>
<dbReference type="InterPro" id="IPR000531">
    <property type="entry name" value="Beta-barrel_TonB"/>
</dbReference>
<sequence length="716" mass="77903">MRNKTNHQLLLKPIAIAILSMTSLGAVAQSTTAPEVVITGTRIPTILGTTQSATRTDTPIEFVPQSIVAISRALLDDQGITNLNDALRNVSNVNQVDPRDTNNVTFKIRGFNSALVVDGVAMPGYFSGKESLINVERIDVLKGPAGGLFGSSQGVGSYATLGGTIAITTNAPQNNEIRQIGVGVGSYQARDLHIDLNQPISKDWAFRIVADNSRSDSESQYVNFKNTAIFPSLSWTPSADTKVVLRVRYLENTTKDYGGLPQEGTLVTTRFTLPRSKNFTANGIPDTVNKSTGFNLNWTTRLDANWTASLIAAKTTTDLDQRGTYVSAEMGMPGYECFGFGVIGDKYNFCGLRMWEHYNATAISPSLTGKLEFGGIKHTVNLGLDWEKTYDNAFMLYSNMMGYIGPIDLTSNVLPAWSEPIVPGAEGRQRNVYQSRVAYIQDQMQFGGLHVTAGVRQTKVDVTDVNPDPMFAVNNISSNNKLTSRIGAVYQLTPGLSVFTGFNQGMKVPTVSVFAKPPKPETSTQKEFGFKLSNFSGVTATLAWFDLTRQNAAVTDPMTFKAVQTGEQESKGVDLDLQWRVNPEFSLLAAFSSQKVEVTKDTNTALLNKQLFNVPKQSGRIAARYDVNGGSLDGLGLGLGMSYHSKLPGNNTNDYFTTAATVFDAQVSYRVGKARYGLNIVNLANRQYYQPSSYFLGGQVTPAAPRTVMATAVFDL</sequence>
<evidence type="ECO:0000256" key="12">
    <source>
        <dbReference type="ARBA" id="ARBA00023170"/>
    </source>
</evidence>
<evidence type="ECO:0000256" key="5">
    <source>
        <dbReference type="ARBA" id="ARBA00022496"/>
    </source>
</evidence>
<dbReference type="Pfam" id="PF07715">
    <property type="entry name" value="Plug"/>
    <property type="match status" value="1"/>
</dbReference>
<dbReference type="PANTHER" id="PTHR32552">
    <property type="entry name" value="FERRICHROME IRON RECEPTOR-RELATED"/>
    <property type="match status" value="1"/>
</dbReference>
<evidence type="ECO:0000256" key="8">
    <source>
        <dbReference type="ARBA" id="ARBA00023004"/>
    </source>
</evidence>
<dbReference type="InterPro" id="IPR039426">
    <property type="entry name" value="TonB-dep_rcpt-like"/>
</dbReference>
<dbReference type="RefSeq" id="WP_390210098.1">
    <property type="nucleotide sequence ID" value="NZ_JBHLXJ010000003.1"/>
</dbReference>
<protein>
    <submittedName>
        <fullName evidence="19">TonB-dependent siderophore receptor</fullName>
    </submittedName>
</protein>
<dbReference type="PANTHER" id="PTHR32552:SF68">
    <property type="entry name" value="FERRICHROME OUTER MEMBRANE TRANSPORTER_PHAGE RECEPTOR"/>
    <property type="match status" value="1"/>
</dbReference>
<feature type="domain" description="TonB-dependent receptor-like beta-barrel" evidence="17">
    <location>
        <begin position="238"/>
        <end position="683"/>
    </location>
</feature>
<accession>A0ABV6IBH5</accession>
<evidence type="ECO:0000256" key="3">
    <source>
        <dbReference type="ARBA" id="ARBA00022448"/>
    </source>
</evidence>
<keyword evidence="11 14" id="KW-0472">Membrane</keyword>
<evidence type="ECO:0000256" key="11">
    <source>
        <dbReference type="ARBA" id="ARBA00023136"/>
    </source>
</evidence>
<keyword evidence="7 16" id="KW-0732">Signal</keyword>
<evidence type="ECO:0000256" key="4">
    <source>
        <dbReference type="ARBA" id="ARBA00022452"/>
    </source>
</evidence>
<evidence type="ECO:0000256" key="7">
    <source>
        <dbReference type="ARBA" id="ARBA00022729"/>
    </source>
</evidence>
<organism evidence="19 20">
    <name type="scientific">Undibacterium danionis</name>
    <dbReference type="NCBI Taxonomy" id="1812100"/>
    <lineage>
        <taxon>Bacteria</taxon>
        <taxon>Pseudomonadati</taxon>
        <taxon>Pseudomonadota</taxon>
        <taxon>Betaproteobacteria</taxon>
        <taxon>Burkholderiales</taxon>
        <taxon>Oxalobacteraceae</taxon>
        <taxon>Undibacterium</taxon>
    </lineage>
</organism>
<name>A0ABV6IBH5_9BURK</name>
<keyword evidence="10 15" id="KW-0798">TonB box</keyword>
<dbReference type="InterPro" id="IPR037066">
    <property type="entry name" value="Plug_dom_sf"/>
</dbReference>
<dbReference type="PROSITE" id="PS52016">
    <property type="entry name" value="TONB_DEPENDENT_REC_3"/>
    <property type="match status" value="1"/>
</dbReference>
<keyword evidence="3 14" id="KW-0813">Transport</keyword>
<evidence type="ECO:0000259" key="17">
    <source>
        <dbReference type="Pfam" id="PF00593"/>
    </source>
</evidence>
<keyword evidence="4 14" id="KW-1134">Transmembrane beta strand</keyword>